<feature type="domain" description="Glutamate-ammonia ligase adenylyltransferase repeated" evidence="7">
    <location>
        <begin position="78"/>
        <end position="340"/>
    </location>
</feature>
<evidence type="ECO:0000256" key="1">
    <source>
        <dbReference type="ARBA" id="ARBA00022679"/>
    </source>
</evidence>
<dbReference type="NCBIfam" id="NF010707">
    <property type="entry name" value="PRK14109.1"/>
    <property type="match status" value="1"/>
</dbReference>
<evidence type="ECO:0000256" key="5">
    <source>
        <dbReference type="ARBA" id="ARBA00022842"/>
    </source>
</evidence>
<dbReference type="GO" id="GO:0016874">
    <property type="term" value="F:ligase activity"/>
    <property type="evidence" value="ECO:0007669"/>
    <property type="project" value="UniProtKB-KW"/>
</dbReference>
<evidence type="ECO:0000256" key="2">
    <source>
        <dbReference type="ARBA" id="ARBA00022695"/>
    </source>
</evidence>
<dbReference type="Pfam" id="PF08335">
    <property type="entry name" value="GlnD_UR_UTase"/>
    <property type="match status" value="2"/>
</dbReference>
<dbReference type="GO" id="GO:0005829">
    <property type="term" value="C:cytosol"/>
    <property type="evidence" value="ECO:0007669"/>
    <property type="project" value="TreeGrafter"/>
</dbReference>
<dbReference type="InterPro" id="IPR023057">
    <property type="entry name" value="GlnE"/>
</dbReference>
<dbReference type="Proteomes" id="UP000319746">
    <property type="component" value="Unassembled WGS sequence"/>
</dbReference>
<sequence length="1029" mass="113911">MSQPLSHRELLSAGIQDTARAESLLDSKELVGVELGDLLAQLAVAPDPDTALLLLIRLIEREPTVTRLVTADAARPLLRLLGASEALGEYLIRRPEQLDIFRDPDVDSTPACGGLVDAQGSAIDAAPVLRARLLASVGADPYEEPPVATMTGKDASVALRVEYRRQLVAIAVQDLMADDPVAMQPVVSMWLSDLAAAVLEAALAVSRAEILIRYDEATDVELTVIAMGKCGARELNYFSDVDVIFAHDVAEGSQLTRQAAADIAGELAAGITTVVNQPAREPALWEIDTNLRPEGQDGVLSRTVSSHLEYYQRWAHTWEFQALLKARPVAGSLALGQRYLDALSSLIWQASTREGFVRQVQRMRHRVIDHISHDQRQREIKLGPGGLRDVEFPAQLLQLVHGKTDPELRVRATEDALEALQAGSYIGPSDAQVMTNNYRFLRLIEHRVQLVRLRRTHMMPDTEHELRMLTRSMRPISGQWPKDPEQLVKAWKATVRSNRTLFEQLFYRPLLPSTAALSPDDARLTPEAATARLAALGYRDPRGAVRHIQSLTSGVSRQAKLQRQILPAMLGWLAWGPDPDGGLLGFRKLSESVGGSHWYLHMLRDSSAAGERLAHVLSSSRYITDMLEHTPQAAAWMDRDQDLMPLSLDTIQTEMTALIHRHPNLPDAARYVRVVRRREILRISLADACDLVEQPQVSQALAAADQAAVEALLRLVVDHVTQKWGGEGPRADVAVIAMGRQGGYEAGYGSDLDVMFVHQPAAGVAVDEASRFAVDVAKALISFMKMPTRPPIVLEPVLEIDADLRPEGRRGPLVRSLDSYRAYYEQWADTWEIQALLKARAIAGSQHLQDAFTQWADSVRYTHGLTKAQAQEIRRMKARVEAERLPRGADPARHLKLGRGGLTDVEWLTQTLQLQHTPDYPELQTTNTLKALEAAKAAELLTAEDANILIHAWSLATRIRSGIVISTGKVSDVLPTNRDLLEALARWTGYDAGEVGEFEDDYLRITRHARAVFERVFYGTTSPRAVSDF</sequence>
<keyword evidence="2 9" id="KW-0548">Nucleotidyltransferase</keyword>
<keyword evidence="4" id="KW-0067">ATP-binding</keyword>
<keyword evidence="1 9" id="KW-0808">Transferase</keyword>
<dbReference type="SUPFAM" id="SSF81301">
    <property type="entry name" value="Nucleotidyltransferase"/>
    <property type="match status" value="2"/>
</dbReference>
<gene>
    <name evidence="9" type="ORF">FB556_1492</name>
</gene>
<keyword evidence="9" id="KW-0436">Ligase</keyword>
<dbReference type="AlphaFoldDB" id="A0A543AJQ4"/>
<evidence type="ECO:0000313" key="10">
    <source>
        <dbReference type="Proteomes" id="UP000319746"/>
    </source>
</evidence>
<comment type="caution">
    <text evidence="9">The sequence shown here is derived from an EMBL/GenBank/DDBJ whole genome shotgun (WGS) entry which is preliminary data.</text>
</comment>
<evidence type="ECO:0000259" key="8">
    <source>
        <dbReference type="Pfam" id="PF08335"/>
    </source>
</evidence>
<organism evidence="9 10">
    <name type="scientific">Enteractinococcus coprophilus</name>
    <dbReference type="NCBI Taxonomy" id="1027633"/>
    <lineage>
        <taxon>Bacteria</taxon>
        <taxon>Bacillati</taxon>
        <taxon>Actinomycetota</taxon>
        <taxon>Actinomycetes</taxon>
        <taxon>Micrococcales</taxon>
        <taxon>Micrococcaceae</taxon>
    </lineage>
</organism>
<dbReference type="InterPro" id="IPR005190">
    <property type="entry name" value="GlnE_rpt_dom"/>
</dbReference>
<dbReference type="Gene3D" id="1.20.120.330">
    <property type="entry name" value="Nucleotidyltransferases domain 2"/>
    <property type="match status" value="2"/>
</dbReference>
<evidence type="ECO:0000256" key="4">
    <source>
        <dbReference type="ARBA" id="ARBA00022840"/>
    </source>
</evidence>
<dbReference type="Pfam" id="PF03710">
    <property type="entry name" value="GlnE"/>
    <property type="match status" value="2"/>
</dbReference>
<accession>A0A543AJQ4</accession>
<dbReference type="CDD" id="cd05401">
    <property type="entry name" value="NT_GlnE_GlnD_like"/>
    <property type="match status" value="2"/>
</dbReference>
<dbReference type="SUPFAM" id="SSF81593">
    <property type="entry name" value="Nucleotidyltransferase substrate binding subunit/domain"/>
    <property type="match status" value="2"/>
</dbReference>
<dbReference type="EMBL" id="VFOU01000002">
    <property type="protein sequence ID" value="TQL72823.1"/>
    <property type="molecule type" value="Genomic_DNA"/>
</dbReference>
<evidence type="ECO:0000259" key="7">
    <source>
        <dbReference type="Pfam" id="PF03710"/>
    </source>
</evidence>
<proteinExistence type="predicted"/>
<dbReference type="RefSeq" id="WP_141866230.1">
    <property type="nucleotide sequence ID" value="NZ_BAABAN010000004.1"/>
</dbReference>
<name>A0A543AJQ4_9MICC</name>
<reference evidence="9 10" key="1">
    <citation type="submission" date="2019-06" db="EMBL/GenBank/DDBJ databases">
        <title>Sequencing the genomes of 1000 actinobacteria strains.</title>
        <authorList>
            <person name="Klenk H.-P."/>
        </authorList>
    </citation>
    <scope>NUCLEOTIDE SEQUENCE [LARGE SCALE GENOMIC DNA]</scope>
    <source>
        <strain evidence="9 10">DSM 24083</strain>
    </source>
</reference>
<feature type="domain" description="PII-uridylyltransferase/Glutamine-synthetase adenylyltransferase" evidence="8">
    <location>
        <begin position="362"/>
        <end position="506"/>
    </location>
</feature>
<feature type="domain" description="Glutamate-ammonia ligase adenylyltransferase repeated" evidence="7">
    <location>
        <begin position="611"/>
        <end position="853"/>
    </location>
</feature>
<dbReference type="GO" id="GO:0005524">
    <property type="term" value="F:ATP binding"/>
    <property type="evidence" value="ECO:0007669"/>
    <property type="project" value="UniProtKB-KW"/>
</dbReference>
<protein>
    <submittedName>
        <fullName evidence="9">Glutamate-ammonia-ligase adenylyltransferase</fullName>
    </submittedName>
</protein>
<dbReference type="GO" id="GO:0000820">
    <property type="term" value="P:regulation of glutamine family amino acid metabolic process"/>
    <property type="evidence" value="ECO:0007669"/>
    <property type="project" value="TreeGrafter"/>
</dbReference>
<dbReference type="PANTHER" id="PTHR30621:SF0">
    <property type="entry name" value="BIFUNCTIONAL GLUTAMINE SYNTHETASE ADENYLYLTRANSFERASE_ADENYLYL-REMOVING ENZYME"/>
    <property type="match status" value="1"/>
</dbReference>
<keyword evidence="6" id="KW-0511">Multifunctional enzyme</keyword>
<dbReference type="Gene3D" id="3.30.460.10">
    <property type="entry name" value="Beta Polymerase, domain 2"/>
    <property type="match status" value="2"/>
</dbReference>
<keyword evidence="3" id="KW-0547">Nucleotide-binding</keyword>
<evidence type="ECO:0000256" key="6">
    <source>
        <dbReference type="ARBA" id="ARBA00023268"/>
    </source>
</evidence>
<keyword evidence="10" id="KW-1185">Reference proteome</keyword>
<dbReference type="GO" id="GO:0008882">
    <property type="term" value="F:[glutamate-ammonia-ligase] adenylyltransferase activity"/>
    <property type="evidence" value="ECO:0007669"/>
    <property type="project" value="InterPro"/>
</dbReference>
<evidence type="ECO:0000256" key="3">
    <source>
        <dbReference type="ARBA" id="ARBA00022741"/>
    </source>
</evidence>
<keyword evidence="5" id="KW-0460">Magnesium</keyword>
<dbReference type="InterPro" id="IPR043519">
    <property type="entry name" value="NT_sf"/>
</dbReference>
<dbReference type="OrthoDB" id="9759366at2"/>
<dbReference type="PANTHER" id="PTHR30621">
    <property type="entry name" value="GLUTAMINE SYNTHETASE ADENYLYLTRANSFERASE"/>
    <property type="match status" value="1"/>
</dbReference>
<dbReference type="InterPro" id="IPR013546">
    <property type="entry name" value="PII_UdlTrfase/GS_AdlTrfase"/>
</dbReference>
<feature type="domain" description="PII-uridylyltransferase/Glutamine-synthetase adenylyltransferase" evidence="8">
    <location>
        <begin position="875"/>
        <end position="1017"/>
    </location>
</feature>
<evidence type="ECO:0000313" key="9">
    <source>
        <dbReference type="EMBL" id="TQL72823.1"/>
    </source>
</evidence>